<dbReference type="CDD" id="cd02228">
    <property type="entry name" value="cupin_EutQ"/>
    <property type="match status" value="1"/>
</dbReference>
<dbReference type="InterPro" id="IPR011051">
    <property type="entry name" value="RmlC_Cupin_sf"/>
</dbReference>
<gene>
    <name evidence="1" type="ORF">METZ01_LOCUS421786</name>
</gene>
<reference evidence="1" key="1">
    <citation type="submission" date="2018-05" db="EMBL/GenBank/DDBJ databases">
        <authorList>
            <person name="Lanie J.A."/>
            <person name="Ng W.-L."/>
            <person name="Kazmierczak K.M."/>
            <person name="Andrzejewski T.M."/>
            <person name="Davidsen T.M."/>
            <person name="Wayne K.J."/>
            <person name="Tettelin H."/>
            <person name="Glass J.I."/>
            <person name="Rusch D."/>
            <person name="Podicherti R."/>
            <person name="Tsui H.-C.T."/>
            <person name="Winkler M.E."/>
        </authorList>
    </citation>
    <scope>NUCLEOTIDE SEQUENCE</scope>
</reference>
<protein>
    <recommendedName>
        <fullName evidence="2">(S)-ureidoglycine aminohydrolase cupin domain-containing protein</fullName>
    </recommendedName>
</protein>
<name>A0A382XCZ4_9ZZZZ</name>
<dbReference type="EMBL" id="UINC01166787">
    <property type="protein sequence ID" value="SVD68932.1"/>
    <property type="molecule type" value="Genomic_DNA"/>
</dbReference>
<accession>A0A382XCZ4</accession>
<dbReference type="PANTHER" id="PTHR36169:SF1">
    <property type="entry name" value="ACETATE KINASE EUTQ"/>
    <property type="match status" value="1"/>
</dbReference>
<dbReference type="Pfam" id="PF06249">
    <property type="entry name" value="EutQ"/>
    <property type="match status" value="1"/>
</dbReference>
<dbReference type="SUPFAM" id="SSF51182">
    <property type="entry name" value="RmlC-like cupins"/>
    <property type="match status" value="1"/>
</dbReference>
<dbReference type="Gene3D" id="2.60.120.10">
    <property type="entry name" value="Jelly Rolls"/>
    <property type="match status" value="1"/>
</dbReference>
<organism evidence="1">
    <name type="scientific">marine metagenome</name>
    <dbReference type="NCBI Taxonomy" id="408172"/>
    <lineage>
        <taxon>unclassified sequences</taxon>
        <taxon>metagenomes</taxon>
        <taxon>ecological metagenomes</taxon>
    </lineage>
</organism>
<dbReference type="InterPro" id="IPR010424">
    <property type="entry name" value="EutQ"/>
</dbReference>
<evidence type="ECO:0008006" key="2">
    <source>
        <dbReference type="Google" id="ProtNLM"/>
    </source>
</evidence>
<dbReference type="PANTHER" id="PTHR36169">
    <property type="entry name" value="ETHANOLAMINE UTILIZATION PROTEIN EUTQ"/>
    <property type="match status" value="1"/>
</dbReference>
<sequence length="114" mass="12468">MEHFSKITSKNLPAMEDVDAAAYLEDFAVSADLGKPITSGLFRLEKGKSLTYLYTYHEMKFVVEGEFNISDETGTEVVATAGDLLYFPKGSTITFSTPDFGLGFFCGQRGEGEA</sequence>
<dbReference type="InterPro" id="IPR014710">
    <property type="entry name" value="RmlC-like_jellyroll"/>
</dbReference>
<evidence type="ECO:0000313" key="1">
    <source>
        <dbReference type="EMBL" id="SVD68932.1"/>
    </source>
</evidence>
<proteinExistence type="predicted"/>
<dbReference type="AlphaFoldDB" id="A0A382XCZ4"/>